<proteinExistence type="predicted"/>
<keyword evidence="6" id="KW-1185">Reference proteome</keyword>
<dbReference type="PANTHER" id="PTHR42939">
    <property type="entry name" value="ABC TRANSPORTER ATP-BINDING PROTEIN ALBC-RELATED"/>
    <property type="match status" value="1"/>
</dbReference>
<evidence type="ECO:0000313" key="5">
    <source>
        <dbReference type="EMBL" id="MDV0442099.1"/>
    </source>
</evidence>
<protein>
    <submittedName>
        <fullName evidence="5">Vitamin B12 import ATP-binding protein BtuD</fullName>
    </submittedName>
</protein>
<dbReference type="EMBL" id="JAWDKA010000006">
    <property type="protein sequence ID" value="MDV0442099.1"/>
    <property type="molecule type" value="Genomic_DNA"/>
</dbReference>
<gene>
    <name evidence="5" type="primary">btuD_7</name>
    <name evidence="5" type="ORF">McpAg1_13240</name>
</gene>
<dbReference type="GO" id="GO:0016887">
    <property type="term" value="F:ATP hydrolysis activity"/>
    <property type="evidence" value="ECO:0007669"/>
    <property type="project" value="InterPro"/>
</dbReference>
<evidence type="ECO:0000256" key="3">
    <source>
        <dbReference type="ARBA" id="ARBA00022840"/>
    </source>
</evidence>
<name>A0AAE4SAL1_9EURY</name>
<dbReference type="SMART" id="SM00382">
    <property type="entry name" value="AAA"/>
    <property type="match status" value="1"/>
</dbReference>
<dbReference type="CDD" id="cd03230">
    <property type="entry name" value="ABC_DR_subfamily_A"/>
    <property type="match status" value="1"/>
</dbReference>
<comment type="caution">
    <text evidence="5">The sequence shown here is derived from an EMBL/GenBank/DDBJ whole genome shotgun (WGS) entry which is preliminary data.</text>
</comment>
<dbReference type="InterPro" id="IPR003593">
    <property type="entry name" value="AAA+_ATPase"/>
</dbReference>
<dbReference type="GO" id="GO:0005524">
    <property type="term" value="F:ATP binding"/>
    <property type="evidence" value="ECO:0007669"/>
    <property type="project" value="UniProtKB-KW"/>
</dbReference>
<accession>A0AAE4SAL1</accession>
<reference evidence="5" key="1">
    <citation type="submission" date="2023-06" db="EMBL/GenBank/DDBJ databases">
        <title>Genome sequence of Methancorpusculaceae sp. Ag1.</title>
        <authorList>
            <person name="Protasov E."/>
            <person name="Platt K."/>
            <person name="Poehlein A."/>
            <person name="Daniel R."/>
            <person name="Brune A."/>
        </authorList>
    </citation>
    <scope>NUCLEOTIDE SEQUENCE</scope>
    <source>
        <strain evidence="5">Ag1</strain>
    </source>
</reference>
<dbReference type="InterPro" id="IPR027417">
    <property type="entry name" value="P-loop_NTPase"/>
</dbReference>
<evidence type="ECO:0000259" key="4">
    <source>
        <dbReference type="PROSITE" id="PS50893"/>
    </source>
</evidence>
<dbReference type="Gene3D" id="3.40.50.300">
    <property type="entry name" value="P-loop containing nucleotide triphosphate hydrolases"/>
    <property type="match status" value="1"/>
</dbReference>
<dbReference type="PANTHER" id="PTHR42939:SF3">
    <property type="entry name" value="ABC TRANSPORTER ATP-BINDING COMPONENT"/>
    <property type="match status" value="1"/>
</dbReference>
<evidence type="ECO:0000256" key="1">
    <source>
        <dbReference type="ARBA" id="ARBA00022448"/>
    </source>
</evidence>
<dbReference type="Pfam" id="PF00005">
    <property type="entry name" value="ABC_tran"/>
    <property type="match status" value="1"/>
</dbReference>
<evidence type="ECO:0000313" key="6">
    <source>
        <dbReference type="Proteomes" id="UP001273136"/>
    </source>
</evidence>
<keyword evidence="2" id="KW-0547">Nucleotide-binding</keyword>
<organism evidence="5 6">
    <name type="scientific">Methanorbis furvi</name>
    <dbReference type="NCBI Taxonomy" id="3028299"/>
    <lineage>
        <taxon>Archaea</taxon>
        <taxon>Methanobacteriati</taxon>
        <taxon>Methanobacteriota</taxon>
        <taxon>Stenosarchaea group</taxon>
        <taxon>Methanomicrobia</taxon>
        <taxon>Methanomicrobiales</taxon>
        <taxon>Methanocorpusculaceae</taxon>
        <taxon>Methanorbis</taxon>
    </lineage>
</organism>
<dbReference type="Proteomes" id="UP001273136">
    <property type="component" value="Unassembled WGS sequence"/>
</dbReference>
<dbReference type="RefSeq" id="WP_338094504.1">
    <property type="nucleotide sequence ID" value="NZ_JAWDKA010000006.1"/>
</dbReference>
<sequence length="286" mass="32273">MEYAIQVTGLTKAYQDFTLDKVSFVVPKGSIMGFIGENGAGKSTTIKAILNLIHRDAGTIEILGMDLDSQEKQIKEKIGVVFDECCFHDNLTPADISKILGNIYQNWDDQLYQTYLKKFGLPENKKIKDFSRGMKMKLSIAAALAHKPELLILDEATSGLDPVVREEILDIFLEFIQNENHAVLISSHITSDLDKIADYLTFIHHGKIVFSAGRDELMDDMGIVKCSSDDLARISKEMIIRYRKNQFGCEILIKNRESFVAAHPEMILDPVTTESIMLFYSRGEEI</sequence>
<feature type="domain" description="ABC transporter" evidence="4">
    <location>
        <begin position="5"/>
        <end position="230"/>
    </location>
</feature>
<keyword evidence="3 5" id="KW-0067">ATP-binding</keyword>
<dbReference type="AlphaFoldDB" id="A0AAE4SAL1"/>
<dbReference type="InterPro" id="IPR051782">
    <property type="entry name" value="ABC_Transporter_VariousFunc"/>
</dbReference>
<keyword evidence="1" id="KW-0813">Transport</keyword>
<dbReference type="PROSITE" id="PS50893">
    <property type="entry name" value="ABC_TRANSPORTER_2"/>
    <property type="match status" value="1"/>
</dbReference>
<dbReference type="InterPro" id="IPR003439">
    <property type="entry name" value="ABC_transporter-like_ATP-bd"/>
</dbReference>
<dbReference type="SUPFAM" id="SSF52540">
    <property type="entry name" value="P-loop containing nucleoside triphosphate hydrolases"/>
    <property type="match status" value="1"/>
</dbReference>
<evidence type="ECO:0000256" key="2">
    <source>
        <dbReference type="ARBA" id="ARBA00022741"/>
    </source>
</evidence>